<sequence length="383" mass="44209">MIRLFYILIVGTYLIPSGLLASSELIKEEASTAYNLSKRGIIIDFEVQPEFLSVHKTNTDRKLREIKERNIVYENNALRGRLVLSIGDFPRLEFFLENRNEQSCFFSMPINKQMIFYFLKLDLRVFPFQLARNNKSSSSRRRLESIEIEDSIVQVKTEESELPLSVEKLRSSYSDIEINKDISVVSLREWQWNGIPLAVLIFEKINPVGDALDSYAYTFRAQNINNSEEVNPFFSSAYKKSKGRIFSFTEEQQQLFLNNQNQGGNSWQLDTFYIDKALSSIKRMQGKFLSFVFESKEDYWKLKLPESHYTSASFAAYILQEYCYISGLDLKPFKSDLTVDSLIEISRNASLSSIQKPAEGEVGSFISKLYSLFIDSSNSKKGE</sequence>
<evidence type="ECO:0000313" key="2">
    <source>
        <dbReference type="Proteomes" id="UP000664414"/>
    </source>
</evidence>
<protein>
    <submittedName>
        <fullName evidence="1">Uncharacterized protein</fullName>
    </submittedName>
</protein>
<comment type="caution">
    <text evidence="1">The sequence shown here is derived from an EMBL/GenBank/DDBJ whole genome shotgun (WGS) entry which is preliminary data.</text>
</comment>
<accession>A0A8J7TTS7</accession>
<gene>
    <name evidence="1" type="ORF">J0H12_07175</name>
</gene>
<reference evidence="1" key="1">
    <citation type="submission" date="2021-02" db="EMBL/GenBank/DDBJ databases">
        <title>Thiocyanate and organic carbon inputs drive convergent selection for specific autotrophic Afipia and Thiobacillus strains within complex microbiomes.</title>
        <authorList>
            <person name="Huddy R.J."/>
            <person name="Sachdeva R."/>
            <person name="Kadzinga F."/>
            <person name="Kantor R.S."/>
            <person name="Harrison S.T.L."/>
            <person name="Banfield J.F."/>
        </authorList>
    </citation>
    <scope>NUCLEOTIDE SEQUENCE</scope>
    <source>
        <strain evidence="1">SCN18_10_11_15_R4_P_38_20</strain>
    </source>
</reference>
<organism evidence="1 2">
    <name type="scientific">Candidatus Paracaedimonas acanthamoebae</name>
    <dbReference type="NCBI Taxonomy" id="244581"/>
    <lineage>
        <taxon>Bacteria</taxon>
        <taxon>Pseudomonadati</taxon>
        <taxon>Pseudomonadota</taxon>
        <taxon>Alphaproteobacteria</taxon>
        <taxon>Holosporales</taxon>
        <taxon>Caedimonadaceae</taxon>
        <taxon>Candidatus Paracaedimonas</taxon>
    </lineage>
</organism>
<dbReference type="EMBL" id="JAFKGL010000033">
    <property type="protein sequence ID" value="MBN9413681.1"/>
    <property type="molecule type" value="Genomic_DNA"/>
</dbReference>
<proteinExistence type="predicted"/>
<name>A0A8J7TTS7_9PROT</name>
<dbReference type="AlphaFoldDB" id="A0A8J7TTS7"/>
<evidence type="ECO:0000313" key="1">
    <source>
        <dbReference type="EMBL" id="MBN9413681.1"/>
    </source>
</evidence>
<dbReference type="Proteomes" id="UP000664414">
    <property type="component" value="Unassembled WGS sequence"/>
</dbReference>